<dbReference type="AlphaFoldDB" id="A0A4P7CMT5"/>
<evidence type="ECO:0000313" key="1">
    <source>
        <dbReference type="EMBL" id="QBQ97110.1"/>
    </source>
</evidence>
<keyword evidence="2" id="KW-1185">Reference proteome</keyword>
<dbReference type="KEGG" id="ppai:E1956_07920"/>
<dbReference type="InterPro" id="IPR008554">
    <property type="entry name" value="Glutaredoxin-like"/>
</dbReference>
<sequence length="114" mass="11933">MSAPARTSTATEPRAGAQLVLYGRAWCHLCEDMRAALEPLAAAAGARIELIDVDSDPALQARYDELVPVLVCDGVELCHYRLDEARVRAALGLSADVSDVAGAQTVLPPASSSA</sequence>
<proteinExistence type="predicted"/>
<gene>
    <name evidence="1" type="ORF">E1956_07920</name>
</gene>
<reference evidence="1 2" key="1">
    <citation type="submission" date="2019-03" db="EMBL/GenBank/DDBJ databases">
        <title>Paraburkholderia sp. 7MH5, isolated from subtropical forest soil.</title>
        <authorList>
            <person name="Gao Z.-H."/>
            <person name="Qiu L.-H."/>
        </authorList>
    </citation>
    <scope>NUCLEOTIDE SEQUENCE [LARGE SCALE GENOMIC DNA]</scope>
    <source>
        <strain evidence="1 2">7MH5</strain>
    </source>
</reference>
<dbReference type="RefSeq" id="WP_134748109.1">
    <property type="nucleotide sequence ID" value="NZ_CP038148.1"/>
</dbReference>
<dbReference type="InterPro" id="IPR036249">
    <property type="entry name" value="Thioredoxin-like_sf"/>
</dbReference>
<dbReference type="OrthoDB" id="8779161at2"/>
<dbReference type="EMBL" id="CP038148">
    <property type="protein sequence ID" value="QBQ97110.1"/>
    <property type="molecule type" value="Genomic_DNA"/>
</dbReference>
<accession>A0A4P7CMT5</accession>
<dbReference type="Pfam" id="PF05768">
    <property type="entry name" value="Glrx-like"/>
    <property type="match status" value="1"/>
</dbReference>
<protein>
    <submittedName>
        <fullName evidence="1">Glutaredoxin family protein</fullName>
    </submittedName>
</protein>
<organism evidence="1 2">
    <name type="scientific">Paraburkholderia pallida</name>
    <dbReference type="NCBI Taxonomy" id="2547399"/>
    <lineage>
        <taxon>Bacteria</taxon>
        <taxon>Pseudomonadati</taxon>
        <taxon>Pseudomonadota</taxon>
        <taxon>Betaproteobacteria</taxon>
        <taxon>Burkholderiales</taxon>
        <taxon>Burkholderiaceae</taxon>
        <taxon>Paraburkholderia</taxon>
    </lineage>
</organism>
<dbReference type="Proteomes" id="UP000295727">
    <property type="component" value="Chromosome 1"/>
</dbReference>
<name>A0A4P7CMT5_9BURK</name>
<dbReference type="SUPFAM" id="SSF52833">
    <property type="entry name" value="Thioredoxin-like"/>
    <property type="match status" value="1"/>
</dbReference>
<dbReference type="Gene3D" id="3.40.30.10">
    <property type="entry name" value="Glutaredoxin"/>
    <property type="match status" value="1"/>
</dbReference>
<evidence type="ECO:0000313" key="2">
    <source>
        <dbReference type="Proteomes" id="UP000295727"/>
    </source>
</evidence>